<dbReference type="PANTHER" id="PTHR19134">
    <property type="entry name" value="RECEPTOR-TYPE TYROSINE-PROTEIN PHOSPHATASE"/>
    <property type="match status" value="1"/>
</dbReference>
<keyword evidence="3" id="KW-0378">Hydrolase</keyword>
<evidence type="ECO:0000313" key="10">
    <source>
        <dbReference type="Proteomes" id="UP000076420"/>
    </source>
</evidence>
<evidence type="ECO:0000313" key="9">
    <source>
        <dbReference type="EnsemblMetazoa" id="BGLB032307-PA"/>
    </source>
</evidence>
<gene>
    <name evidence="9" type="primary">106050508</name>
</gene>
<dbReference type="InterPro" id="IPR029021">
    <property type="entry name" value="Prot-tyrosine_phosphatase-like"/>
</dbReference>
<feature type="domain" description="Tyrosine specific protein phosphatases" evidence="8">
    <location>
        <begin position="305"/>
        <end position="370"/>
    </location>
</feature>
<dbReference type="VEuPathDB" id="VectorBase:BGLB032307"/>
<dbReference type="InterPro" id="IPR000242">
    <property type="entry name" value="PTP_cat"/>
</dbReference>
<dbReference type="PRINTS" id="PR00700">
    <property type="entry name" value="PRTYPHPHTASE"/>
</dbReference>
<keyword evidence="6" id="KW-0812">Transmembrane</keyword>
<evidence type="ECO:0000259" key="7">
    <source>
        <dbReference type="PROSITE" id="PS50055"/>
    </source>
</evidence>
<evidence type="ECO:0000256" key="2">
    <source>
        <dbReference type="ARBA" id="ARBA00013064"/>
    </source>
</evidence>
<keyword evidence="6" id="KW-1133">Transmembrane helix</keyword>
<dbReference type="Proteomes" id="UP000076420">
    <property type="component" value="Unassembled WGS sequence"/>
</dbReference>
<dbReference type="PROSITE" id="PS50055">
    <property type="entry name" value="TYR_PHOSPHATASE_PTP"/>
    <property type="match status" value="1"/>
</dbReference>
<evidence type="ECO:0000256" key="1">
    <source>
        <dbReference type="ARBA" id="ARBA00009580"/>
    </source>
</evidence>
<evidence type="ECO:0000259" key="8">
    <source>
        <dbReference type="PROSITE" id="PS50056"/>
    </source>
</evidence>
<evidence type="ECO:0000256" key="3">
    <source>
        <dbReference type="ARBA" id="ARBA00022801"/>
    </source>
</evidence>
<dbReference type="PROSITE" id="PS50056">
    <property type="entry name" value="TYR_PHOSPHATASE_2"/>
    <property type="match status" value="1"/>
</dbReference>
<dbReference type="SMART" id="SM00404">
    <property type="entry name" value="PTPc_motif"/>
    <property type="match status" value="1"/>
</dbReference>
<dbReference type="FunFam" id="3.90.190.10:FF:000102">
    <property type="entry name" value="Receptor-type tyrosine-protein phosphatase"/>
    <property type="match status" value="1"/>
</dbReference>
<accession>A0A2C9LLG6</accession>
<dbReference type="InterPro" id="IPR016130">
    <property type="entry name" value="Tyr_Pase_AS"/>
</dbReference>
<evidence type="ECO:0000256" key="5">
    <source>
        <dbReference type="ARBA" id="ARBA00051722"/>
    </source>
</evidence>
<comment type="catalytic activity">
    <reaction evidence="5">
        <text>O-phospho-L-tyrosyl-[protein] + H2O = L-tyrosyl-[protein] + phosphate</text>
        <dbReference type="Rhea" id="RHEA:10684"/>
        <dbReference type="Rhea" id="RHEA-COMP:10136"/>
        <dbReference type="Rhea" id="RHEA-COMP:20101"/>
        <dbReference type="ChEBI" id="CHEBI:15377"/>
        <dbReference type="ChEBI" id="CHEBI:43474"/>
        <dbReference type="ChEBI" id="CHEBI:46858"/>
        <dbReference type="ChEBI" id="CHEBI:61978"/>
        <dbReference type="EC" id="3.1.3.48"/>
    </reaction>
</comment>
<keyword evidence="4" id="KW-0904">Protein phosphatase</keyword>
<protein>
    <recommendedName>
        <fullName evidence="2">protein-tyrosine-phosphatase</fullName>
        <ecNumber evidence="2">3.1.3.48</ecNumber>
    </recommendedName>
</protein>
<evidence type="ECO:0000256" key="4">
    <source>
        <dbReference type="ARBA" id="ARBA00022912"/>
    </source>
</evidence>
<dbReference type="GO" id="GO:0004725">
    <property type="term" value="F:protein tyrosine phosphatase activity"/>
    <property type="evidence" value="ECO:0007669"/>
    <property type="project" value="UniProtKB-EC"/>
</dbReference>
<dbReference type="InterPro" id="IPR050348">
    <property type="entry name" value="Protein-Tyr_Phosphatase"/>
</dbReference>
<dbReference type="SUPFAM" id="SSF52799">
    <property type="entry name" value="(Phosphotyrosine protein) phosphatases II"/>
    <property type="match status" value="1"/>
</dbReference>
<feature type="transmembrane region" description="Helical" evidence="6">
    <location>
        <begin position="16"/>
        <end position="37"/>
    </location>
</feature>
<dbReference type="Pfam" id="PF00102">
    <property type="entry name" value="Y_phosphatase"/>
    <property type="match status" value="1"/>
</dbReference>
<dbReference type="AlphaFoldDB" id="A0A2C9LLG6"/>
<reference evidence="9" key="1">
    <citation type="submission" date="2020-05" db="UniProtKB">
        <authorList>
            <consortium name="EnsemblMetazoa"/>
        </authorList>
    </citation>
    <scope>IDENTIFICATION</scope>
    <source>
        <strain evidence="9">BB02</strain>
    </source>
</reference>
<dbReference type="InterPro" id="IPR003595">
    <property type="entry name" value="Tyr_Pase_cat"/>
</dbReference>
<evidence type="ECO:0000256" key="6">
    <source>
        <dbReference type="SAM" id="Phobius"/>
    </source>
</evidence>
<sequence length="370" mass="42665">MNPSCNEWIPTEGSPLTVILLICIVLLLALIVVVILFKFKDSLLPKRNVQDEGGEQRTGYELVTINTTERQSSAHVTSKEARSKIYTQCESLSRTNLNESYSNMEEVPVQQLPTSISVKDLGLYIYTHNSKFFQDEFKRIPEPANVTYKVGLSKQNNRKNRYKDIIPYDHSRVHLQALNEPEDDYINASYVRDHQNRHKYIATQGPNFVSLNDFIRMLWEQKVEQVVMLTHLDEYSKEKCEQYWPTSGTKEYGTIEVRLTHTKNFTNYIVRYLELVKDQEAHKVTQYHYISWPDHGVPSSPWALVEFEQRVSALKTSTPLVVHCSAGVGRTGTFIALLNIMQQAEQTGQVDIFSTVVKLRQDRLLMVQTA</sequence>
<dbReference type="PROSITE" id="PS00383">
    <property type="entry name" value="TYR_PHOSPHATASE_1"/>
    <property type="match status" value="1"/>
</dbReference>
<keyword evidence="6" id="KW-0472">Membrane</keyword>
<dbReference type="SMART" id="SM00194">
    <property type="entry name" value="PTPc"/>
    <property type="match status" value="1"/>
</dbReference>
<comment type="similarity">
    <text evidence="1">Belongs to the protein-tyrosine phosphatase family.</text>
</comment>
<dbReference type="Gene3D" id="3.90.190.10">
    <property type="entry name" value="Protein tyrosine phosphatase superfamily"/>
    <property type="match status" value="1"/>
</dbReference>
<dbReference type="STRING" id="6526.A0A2C9LLG6"/>
<dbReference type="InterPro" id="IPR000387">
    <property type="entry name" value="Tyr_Pase_dom"/>
</dbReference>
<organism evidence="9 10">
    <name type="scientific">Biomphalaria glabrata</name>
    <name type="common">Bloodfluke planorb</name>
    <name type="synonym">Freshwater snail</name>
    <dbReference type="NCBI Taxonomy" id="6526"/>
    <lineage>
        <taxon>Eukaryota</taxon>
        <taxon>Metazoa</taxon>
        <taxon>Spiralia</taxon>
        <taxon>Lophotrochozoa</taxon>
        <taxon>Mollusca</taxon>
        <taxon>Gastropoda</taxon>
        <taxon>Heterobranchia</taxon>
        <taxon>Euthyneura</taxon>
        <taxon>Panpulmonata</taxon>
        <taxon>Hygrophila</taxon>
        <taxon>Lymnaeoidea</taxon>
        <taxon>Planorbidae</taxon>
        <taxon>Biomphalaria</taxon>
    </lineage>
</organism>
<feature type="domain" description="Tyrosine-protein phosphatase" evidence="7">
    <location>
        <begin position="133"/>
        <end position="370"/>
    </location>
</feature>
<proteinExistence type="inferred from homology"/>
<dbReference type="EnsemblMetazoa" id="BGLB032307-RA">
    <property type="protein sequence ID" value="BGLB032307-PA"/>
    <property type="gene ID" value="BGLB032307"/>
</dbReference>
<dbReference type="EC" id="3.1.3.48" evidence="2"/>
<dbReference type="KEGG" id="bgt:106050508"/>
<dbReference type="VEuPathDB" id="VectorBase:BGLAX_033819"/>
<dbReference type="CDD" id="cd00047">
    <property type="entry name" value="PTPc"/>
    <property type="match status" value="1"/>
</dbReference>
<name>A0A2C9LLG6_BIOGL</name>
<dbReference type="OrthoDB" id="6277409at2759"/>
<dbReference type="PANTHER" id="PTHR19134:SF562">
    <property type="entry name" value="PROTEIN-TYROSINE-PHOSPHATASE"/>
    <property type="match status" value="1"/>
</dbReference>